<name>A0A9J6E794_RHIMP</name>
<reference evidence="3" key="1">
    <citation type="journal article" date="2020" name="Cell">
        <title>Large-Scale Comparative Analyses of Tick Genomes Elucidate Their Genetic Diversity and Vector Capacities.</title>
        <authorList>
            <consortium name="Tick Genome and Microbiome Consortium (TIGMIC)"/>
            <person name="Jia N."/>
            <person name="Wang J."/>
            <person name="Shi W."/>
            <person name="Du L."/>
            <person name="Sun Y."/>
            <person name="Zhan W."/>
            <person name="Jiang J.F."/>
            <person name="Wang Q."/>
            <person name="Zhang B."/>
            <person name="Ji P."/>
            <person name="Bell-Sakyi L."/>
            <person name="Cui X.M."/>
            <person name="Yuan T.T."/>
            <person name="Jiang B.G."/>
            <person name="Yang W.F."/>
            <person name="Lam T.T."/>
            <person name="Chang Q.C."/>
            <person name="Ding S.J."/>
            <person name="Wang X.J."/>
            <person name="Zhu J.G."/>
            <person name="Ruan X.D."/>
            <person name="Zhao L."/>
            <person name="Wei J.T."/>
            <person name="Ye R.Z."/>
            <person name="Que T.C."/>
            <person name="Du C.H."/>
            <person name="Zhou Y.H."/>
            <person name="Cheng J.X."/>
            <person name="Dai P.F."/>
            <person name="Guo W.B."/>
            <person name="Han X.H."/>
            <person name="Huang E.J."/>
            <person name="Li L.F."/>
            <person name="Wei W."/>
            <person name="Gao Y.C."/>
            <person name="Liu J.Z."/>
            <person name="Shao H.Z."/>
            <person name="Wang X."/>
            <person name="Wang C.C."/>
            <person name="Yang T.C."/>
            <person name="Huo Q.B."/>
            <person name="Li W."/>
            <person name="Chen H.Y."/>
            <person name="Chen S.E."/>
            <person name="Zhou L.G."/>
            <person name="Ni X.B."/>
            <person name="Tian J.H."/>
            <person name="Sheng Y."/>
            <person name="Liu T."/>
            <person name="Pan Y.S."/>
            <person name="Xia L.Y."/>
            <person name="Li J."/>
            <person name="Zhao F."/>
            <person name="Cao W.C."/>
        </authorList>
    </citation>
    <scope>NUCLEOTIDE SEQUENCE</scope>
    <source>
        <strain evidence="3">Rmic-2018</strain>
    </source>
</reference>
<sequence>MDTTSRTCSRIPCSSPPTKPYVEPSTSRFLFDRGLLRPAPIPGRGGHDCGHSARCGLLAPAGQPWQRRRGTSVPLRLESRRRRVATAGRRLCRRRRARLLHPRRETLLARASSAGQQHRTFIELVAGRDLLSSCSRQSPWTRSPKWRLSSMEHISTYSWLPPTKLQFKSTLSMTDESGDGHSGDGNIAPNCLRFFSLPLYFMNKHQCNLRIYFTVAPLMRTPVSLQEHARNSVVASSALGLVHCSSAKEVILTVQEWQRGSTAEADAPPYWSGQNLDGRILVYNRDRRYHRTPRYFVHLSLALATEHLPGAGNQPLLATAGRSTGQAPLNAPSGKRLIDICNIGYQSRGQALIKQIQELAKQIEQAHLELKTFRALQEHESLAIPKRVEEQIIPQSLYFCRLLNFKCTVFESDASIFVRWHRPFGNVYTNYIKVTAAHKMDSQKTERRLFFHHGVRCHFGSVARRVRPGALSNLNEIAHDAACAFTDRTATGQPHLAGLDTNRDAPITYNEITEHFYLERRIFTPPHSKLNRPQALTLRLLQTHTYPNLVTFNIYYSHAYPSDTFPSCGHTATLAHML</sequence>
<protein>
    <submittedName>
        <fullName evidence="3">Uncharacterized protein</fullName>
    </submittedName>
</protein>
<comment type="caution">
    <text evidence="3">The sequence shown here is derived from an EMBL/GenBank/DDBJ whole genome shotgun (WGS) entry which is preliminary data.</text>
</comment>
<dbReference type="VEuPathDB" id="VectorBase:LOC119175110"/>
<keyword evidence="1" id="KW-0175">Coiled coil</keyword>
<evidence type="ECO:0000256" key="2">
    <source>
        <dbReference type="SAM" id="MobiDB-lite"/>
    </source>
</evidence>
<evidence type="ECO:0000313" key="4">
    <source>
        <dbReference type="Proteomes" id="UP000821866"/>
    </source>
</evidence>
<evidence type="ECO:0000256" key="1">
    <source>
        <dbReference type="SAM" id="Coils"/>
    </source>
</evidence>
<accession>A0A9J6E794</accession>
<evidence type="ECO:0000313" key="3">
    <source>
        <dbReference type="EMBL" id="KAH8030196.1"/>
    </source>
</evidence>
<dbReference type="EMBL" id="JABSTU010000005">
    <property type="protein sequence ID" value="KAH8030196.1"/>
    <property type="molecule type" value="Genomic_DNA"/>
</dbReference>
<reference evidence="3" key="2">
    <citation type="submission" date="2021-09" db="EMBL/GenBank/DDBJ databases">
        <authorList>
            <person name="Jia N."/>
            <person name="Wang J."/>
            <person name="Shi W."/>
            <person name="Du L."/>
            <person name="Sun Y."/>
            <person name="Zhan W."/>
            <person name="Jiang J."/>
            <person name="Wang Q."/>
            <person name="Zhang B."/>
            <person name="Ji P."/>
            <person name="Sakyi L.B."/>
            <person name="Cui X."/>
            <person name="Yuan T."/>
            <person name="Jiang B."/>
            <person name="Yang W."/>
            <person name="Lam T.T.-Y."/>
            <person name="Chang Q."/>
            <person name="Ding S."/>
            <person name="Wang X."/>
            <person name="Zhu J."/>
            <person name="Ruan X."/>
            <person name="Zhao L."/>
            <person name="Wei J."/>
            <person name="Que T."/>
            <person name="Du C."/>
            <person name="Cheng J."/>
            <person name="Dai P."/>
            <person name="Han X."/>
            <person name="Huang E."/>
            <person name="Gao Y."/>
            <person name="Liu J."/>
            <person name="Shao H."/>
            <person name="Ye R."/>
            <person name="Li L."/>
            <person name="Wei W."/>
            <person name="Wang X."/>
            <person name="Wang C."/>
            <person name="Huo Q."/>
            <person name="Li W."/>
            <person name="Guo W."/>
            <person name="Chen H."/>
            <person name="Chen S."/>
            <person name="Zhou L."/>
            <person name="Zhou L."/>
            <person name="Ni X."/>
            <person name="Tian J."/>
            <person name="Zhou Y."/>
            <person name="Sheng Y."/>
            <person name="Liu T."/>
            <person name="Pan Y."/>
            <person name="Xia L."/>
            <person name="Li J."/>
            <person name="Zhao F."/>
            <person name="Cao W."/>
        </authorList>
    </citation>
    <scope>NUCLEOTIDE SEQUENCE</scope>
    <source>
        <strain evidence="3">Rmic-2018</strain>
        <tissue evidence="3">Larvae</tissue>
    </source>
</reference>
<dbReference type="AlphaFoldDB" id="A0A9J6E794"/>
<feature type="coiled-coil region" evidence="1">
    <location>
        <begin position="349"/>
        <end position="376"/>
    </location>
</feature>
<feature type="region of interest" description="Disordered" evidence="2">
    <location>
        <begin position="1"/>
        <end position="24"/>
    </location>
</feature>
<dbReference type="Proteomes" id="UP000821866">
    <property type="component" value="Chromosome 3"/>
</dbReference>
<proteinExistence type="predicted"/>
<organism evidence="3 4">
    <name type="scientific">Rhipicephalus microplus</name>
    <name type="common">Cattle tick</name>
    <name type="synonym">Boophilus microplus</name>
    <dbReference type="NCBI Taxonomy" id="6941"/>
    <lineage>
        <taxon>Eukaryota</taxon>
        <taxon>Metazoa</taxon>
        <taxon>Ecdysozoa</taxon>
        <taxon>Arthropoda</taxon>
        <taxon>Chelicerata</taxon>
        <taxon>Arachnida</taxon>
        <taxon>Acari</taxon>
        <taxon>Parasitiformes</taxon>
        <taxon>Ixodida</taxon>
        <taxon>Ixodoidea</taxon>
        <taxon>Ixodidae</taxon>
        <taxon>Rhipicephalinae</taxon>
        <taxon>Rhipicephalus</taxon>
        <taxon>Boophilus</taxon>
    </lineage>
</organism>
<gene>
    <name evidence="3" type="ORF">HPB51_006628</name>
</gene>
<keyword evidence="4" id="KW-1185">Reference proteome</keyword>